<accession>A0A415TA29</accession>
<evidence type="ECO:0000256" key="5">
    <source>
        <dbReference type="ARBA" id="ARBA00023237"/>
    </source>
</evidence>
<comment type="similarity">
    <text evidence="2">Belongs to the SusD family.</text>
</comment>
<dbReference type="PROSITE" id="PS51257">
    <property type="entry name" value="PROKAR_LIPOPROTEIN"/>
    <property type="match status" value="1"/>
</dbReference>
<protein>
    <submittedName>
        <fullName evidence="8">RagB/SusD family nutrient uptake outer membrane protein</fullName>
    </submittedName>
</protein>
<dbReference type="GO" id="GO:0009279">
    <property type="term" value="C:cell outer membrane"/>
    <property type="evidence" value="ECO:0007669"/>
    <property type="project" value="UniProtKB-SubCell"/>
</dbReference>
<evidence type="ECO:0000313" key="8">
    <source>
        <dbReference type="EMBL" id="RHM98194.1"/>
    </source>
</evidence>
<dbReference type="Pfam" id="PF14322">
    <property type="entry name" value="SusD-like_3"/>
    <property type="match status" value="1"/>
</dbReference>
<feature type="domain" description="RagB/SusD" evidence="6">
    <location>
        <begin position="339"/>
        <end position="572"/>
    </location>
</feature>
<gene>
    <name evidence="8" type="ORF">DWZ34_06245</name>
</gene>
<evidence type="ECO:0000256" key="2">
    <source>
        <dbReference type="ARBA" id="ARBA00006275"/>
    </source>
</evidence>
<dbReference type="Pfam" id="PF07980">
    <property type="entry name" value="SusD_RagB"/>
    <property type="match status" value="1"/>
</dbReference>
<proteinExistence type="inferred from homology"/>
<name>A0A415TA29_9BACT</name>
<keyword evidence="5" id="KW-0998">Cell outer membrane</keyword>
<dbReference type="InterPro" id="IPR033985">
    <property type="entry name" value="SusD-like_N"/>
</dbReference>
<comment type="caution">
    <text evidence="8">The sequence shown here is derived from an EMBL/GenBank/DDBJ whole genome shotgun (WGS) entry which is preliminary data.</text>
</comment>
<dbReference type="Gene3D" id="1.25.40.390">
    <property type="match status" value="1"/>
</dbReference>
<dbReference type="AlphaFoldDB" id="A0A415TA29"/>
<dbReference type="RefSeq" id="WP_118494144.1">
    <property type="nucleotide sequence ID" value="NZ_CATWOP010000012.1"/>
</dbReference>
<evidence type="ECO:0000313" key="9">
    <source>
        <dbReference type="Proteomes" id="UP000285109"/>
    </source>
</evidence>
<reference evidence="8 9" key="1">
    <citation type="submission" date="2018-08" db="EMBL/GenBank/DDBJ databases">
        <title>A genome reference for cultivated species of the human gut microbiota.</title>
        <authorList>
            <person name="Zou Y."/>
            <person name="Xue W."/>
            <person name="Luo G."/>
        </authorList>
    </citation>
    <scope>NUCLEOTIDE SEQUENCE [LARGE SCALE GENOMIC DNA]</scope>
    <source>
        <strain evidence="8 9">AF31-28B-AC</strain>
    </source>
</reference>
<comment type="subcellular location">
    <subcellularLocation>
        <location evidence="1">Cell outer membrane</location>
    </subcellularLocation>
</comment>
<evidence type="ECO:0000259" key="6">
    <source>
        <dbReference type="Pfam" id="PF07980"/>
    </source>
</evidence>
<keyword evidence="4" id="KW-0472">Membrane</keyword>
<evidence type="ECO:0000259" key="7">
    <source>
        <dbReference type="Pfam" id="PF14322"/>
    </source>
</evidence>
<dbReference type="InterPro" id="IPR011990">
    <property type="entry name" value="TPR-like_helical_dom_sf"/>
</dbReference>
<evidence type="ECO:0000256" key="1">
    <source>
        <dbReference type="ARBA" id="ARBA00004442"/>
    </source>
</evidence>
<evidence type="ECO:0000256" key="4">
    <source>
        <dbReference type="ARBA" id="ARBA00023136"/>
    </source>
</evidence>
<dbReference type="InterPro" id="IPR012944">
    <property type="entry name" value="SusD_RagB_dom"/>
</dbReference>
<feature type="domain" description="SusD-like N-terminal" evidence="7">
    <location>
        <begin position="86"/>
        <end position="221"/>
    </location>
</feature>
<evidence type="ECO:0000256" key="3">
    <source>
        <dbReference type="ARBA" id="ARBA00022729"/>
    </source>
</evidence>
<dbReference type="SUPFAM" id="SSF48452">
    <property type="entry name" value="TPR-like"/>
    <property type="match status" value="1"/>
</dbReference>
<dbReference type="Proteomes" id="UP000285109">
    <property type="component" value="Unassembled WGS sequence"/>
</dbReference>
<organism evidence="8 9">
    <name type="scientific">Phocaeicola plebeius</name>
    <dbReference type="NCBI Taxonomy" id="310297"/>
    <lineage>
        <taxon>Bacteria</taxon>
        <taxon>Pseudomonadati</taxon>
        <taxon>Bacteroidota</taxon>
        <taxon>Bacteroidia</taxon>
        <taxon>Bacteroidales</taxon>
        <taxon>Bacteroidaceae</taxon>
        <taxon>Phocaeicola</taxon>
    </lineage>
</organism>
<sequence length="584" mass="66525">MKIKNIKYVALAAVFGMGATSCDDFLDRPTEDNYNQSNFYQNDTQCVQGVNFLYNSPWYDFQRGFFKVGEVMSGNYYWGKSPYLDFTVNGTDQDLVNMSYSLWSVIAYCNTVYKTLQTANCSENVRRQCMAECLSWKAMAYFYLARTFGAVPIVHDNSKELADGTYNDKKKVMLADVYEYIVMTLEKAMELFKDEDGNVMKGDAGRIDYYGAEGLLAKVYLTKSGVGQNGMRDEAALNKAKELAEDVIDNSGRKLMENYADIFRLQNNNCEESLIGWRWDAASGQYTAQNTLQSDLAMVGFDEFGDNWGGYNGPSIDLQLAFGVTPDQNPKDRDKSVIDTRRKATMMMAGDKYEYFWQDKGGFDYINFIYDKDGYGKGGPGELQSPTGANEVKHLYGNANDHMKGLGVSAASMSSSLSTHLLRLADVYLIYVEAVIGNQGSTTNEKARDVFWQVRHRAVSEYKLPASVSWEDVWKERRLELACEGDRWYDFVRLSYYDSSRAINELVNQKRDVYDNLNTLYKSYYESGQTTWNATSDQHYTNNPKVPNVTKESFTLPFPSEDVVFNPNLMEDPVHVDVRTEYSY</sequence>
<keyword evidence="3" id="KW-0732">Signal</keyword>
<dbReference type="EMBL" id="QRQK01000009">
    <property type="protein sequence ID" value="RHM98194.1"/>
    <property type="molecule type" value="Genomic_DNA"/>
</dbReference>